<reference evidence="1" key="1">
    <citation type="submission" date="2021-12" db="EMBL/GenBank/DDBJ databases">
        <authorList>
            <person name="King R."/>
        </authorList>
    </citation>
    <scope>NUCLEOTIDE SEQUENCE</scope>
</reference>
<sequence length="554" mass="64324">MGKCFRKKKPKERWLLTRKTWRYMADAGKKIIPEGAQNRPEDIPKIEVYFQEVCKKEPTFLLWRKNSYPGALGLKKKWQNTNRGSHLKATSTDEFDKFEQSNSLLLESEKPENLKLNKMSDNFVTIPNRRRNLEHKNIDLDNINDLSNIEDDQELVYMLDTYLTISNEDEANINTINKKFNYQQLLQNLEKHLNGSSFYNTGQINFTGDSVENSLSETLNRYYFISPNRHKILSDLLTNRKALEKLYFDLKKVKGFRGTRGGTGYTSRYGCKPSGIKKLERNYDTKNENRYVSNNPPPVINIRNEPVETFFQSFGTQTMPILHNVLRLCEEEFKKILAEKDEDFILNKKSSRRRSSVDNDDVSQSVSDTIKRYLRMARKKSVDSDKADRFKRVNYDRNLRNIKAKGEITKPGDDDGLNKGCQTNQEWILTYRDLKFNEIFEISDVDSHISSTRSSIDLDVNEYIKSNPNSPPPQKSTNNSFLSNLLHGTNEKLSSSIYTARAMQKSKSSSSVMPGGKLTKKLFRSTPKSQTRNFKAECTWTPQVSFLFYNFNII</sequence>
<gene>
    <name evidence="1" type="ORF">MELIAE_LOCUS10286</name>
</gene>
<accession>A0A9P0B9C7</accession>
<evidence type="ECO:0000313" key="2">
    <source>
        <dbReference type="Proteomes" id="UP001154078"/>
    </source>
</evidence>
<name>A0A9P0B9C7_BRAAE</name>
<keyword evidence="2" id="KW-1185">Reference proteome</keyword>
<organism evidence="1 2">
    <name type="scientific">Brassicogethes aeneus</name>
    <name type="common">Rape pollen beetle</name>
    <name type="synonym">Meligethes aeneus</name>
    <dbReference type="NCBI Taxonomy" id="1431903"/>
    <lineage>
        <taxon>Eukaryota</taxon>
        <taxon>Metazoa</taxon>
        <taxon>Ecdysozoa</taxon>
        <taxon>Arthropoda</taxon>
        <taxon>Hexapoda</taxon>
        <taxon>Insecta</taxon>
        <taxon>Pterygota</taxon>
        <taxon>Neoptera</taxon>
        <taxon>Endopterygota</taxon>
        <taxon>Coleoptera</taxon>
        <taxon>Polyphaga</taxon>
        <taxon>Cucujiformia</taxon>
        <taxon>Nitidulidae</taxon>
        <taxon>Meligethinae</taxon>
        <taxon>Brassicogethes</taxon>
    </lineage>
</organism>
<dbReference type="EMBL" id="OV121138">
    <property type="protein sequence ID" value="CAH0560551.1"/>
    <property type="molecule type" value="Genomic_DNA"/>
</dbReference>
<dbReference type="OrthoDB" id="10024839at2759"/>
<protein>
    <submittedName>
        <fullName evidence="1">Uncharacterized protein</fullName>
    </submittedName>
</protein>
<dbReference type="Proteomes" id="UP001154078">
    <property type="component" value="Chromosome 7"/>
</dbReference>
<evidence type="ECO:0000313" key="1">
    <source>
        <dbReference type="EMBL" id="CAH0560551.1"/>
    </source>
</evidence>
<proteinExistence type="predicted"/>
<dbReference type="AlphaFoldDB" id="A0A9P0B9C7"/>